<evidence type="ECO:0000256" key="1">
    <source>
        <dbReference type="SAM" id="MobiDB-lite"/>
    </source>
</evidence>
<feature type="region of interest" description="Disordered" evidence="1">
    <location>
        <begin position="31"/>
        <end position="95"/>
    </location>
</feature>
<organism evidence="3 4">
    <name type="scientific">Methylobacterium oxalidis</name>
    <dbReference type="NCBI Taxonomy" id="944322"/>
    <lineage>
        <taxon>Bacteria</taxon>
        <taxon>Pseudomonadati</taxon>
        <taxon>Pseudomonadota</taxon>
        <taxon>Alphaproteobacteria</taxon>
        <taxon>Hyphomicrobiales</taxon>
        <taxon>Methylobacteriaceae</taxon>
        <taxon>Methylobacterium</taxon>
    </lineage>
</organism>
<evidence type="ECO:0000313" key="3">
    <source>
        <dbReference type="EMBL" id="GEP07519.1"/>
    </source>
</evidence>
<reference evidence="3 4" key="1">
    <citation type="submission" date="2019-07" db="EMBL/GenBank/DDBJ databases">
        <title>Whole genome shotgun sequence of Methylobacterium oxalidis NBRC 107715.</title>
        <authorList>
            <person name="Hosoyama A."/>
            <person name="Uohara A."/>
            <person name="Ohji S."/>
            <person name="Ichikawa N."/>
        </authorList>
    </citation>
    <scope>NUCLEOTIDE SEQUENCE [LARGE SCALE GENOMIC DNA]</scope>
    <source>
        <strain evidence="3 4">NBRC 107715</strain>
    </source>
</reference>
<accession>A0A512JC62</accession>
<dbReference type="AlphaFoldDB" id="A0A512JC62"/>
<keyword evidence="2" id="KW-0732">Signal</keyword>
<gene>
    <name evidence="3" type="ORF">MOX02_55570</name>
</gene>
<evidence type="ECO:0000313" key="4">
    <source>
        <dbReference type="Proteomes" id="UP000321960"/>
    </source>
</evidence>
<proteinExistence type="predicted"/>
<dbReference type="EMBL" id="BJZU01000159">
    <property type="protein sequence ID" value="GEP07519.1"/>
    <property type="molecule type" value="Genomic_DNA"/>
</dbReference>
<protein>
    <submittedName>
        <fullName evidence="3">Uncharacterized protein</fullName>
    </submittedName>
</protein>
<comment type="caution">
    <text evidence="3">The sequence shown here is derived from an EMBL/GenBank/DDBJ whole genome shotgun (WGS) entry which is preliminary data.</text>
</comment>
<name>A0A512JC62_9HYPH</name>
<feature type="signal peptide" evidence="2">
    <location>
        <begin position="1"/>
        <end position="29"/>
    </location>
</feature>
<sequence>MTSEANMNIRLLLTPSLLVSLHAPLPAIAQSAAEPGTGGGPASTIRAPNTAATGQTVPRPGALNPEETDGIQRRTRQQQEDDAITKGICIGCSPR</sequence>
<feature type="compositionally biased region" description="Polar residues" evidence="1">
    <location>
        <begin position="46"/>
        <end position="56"/>
    </location>
</feature>
<feature type="chain" id="PRO_5021900815" evidence="2">
    <location>
        <begin position="30"/>
        <end position="95"/>
    </location>
</feature>
<evidence type="ECO:0000256" key="2">
    <source>
        <dbReference type="SAM" id="SignalP"/>
    </source>
</evidence>
<dbReference type="Proteomes" id="UP000321960">
    <property type="component" value="Unassembled WGS sequence"/>
</dbReference>